<evidence type="ECO:0000256" key="1">
    <source>
        <dbReference type="ARBA" id="ARBA00004571"/>
    </source>
</evidence>
<evidence type="ECO:0000256" key="4">
    <source>
        <dbReference type="ARBA" id="ARBA00022452"/>
    </source>
</evidence>
<reference evidence="14" key="1">
    <citation type="submission" date="2016-10" db="EMBL/GenBank/DDBJ databases">
        <authorList>
            <person name="Varghese N."/>
            <person name="Submissions S."/>
        </authorList>
    </citation>
    <scope>NUCLEOTIDE SEQUENCE [LARGE SCALE GENOMIC DNA]</scope>
    <source>
        <strain evidence="14">CGMCC 1.11014</strain>
    </source>
</reference>
<evidence type="ECO:0000256" key="10">
    <source>
        <dbReference type="ARBA" id="ARBA00023237"/>
    </source>
</evidence>
<evidence type="ECO:0000313" key="13">
    <source>
        <dbReference type="EMBL" id="SFV05498.1"/>
    </source>
</evidence>
<evidence type="ECO:0000256" key="7">
    <source>
        <dbReference type="ARBA" id="ARBA00023065"/>
    </source>
</evidence>
<dbReference type="CDD" id="cd00342">
    <property type="entry name" value="gram_neg_porins"/>
    <property type="match status" value="1"/>
</dbReference>
<evidence type="ECO:0000256" key="2">
    <source>
        <dbReference type="ARBA" id="ARBA00011233"/>
    </source>
</evidence>
<dbReference type="GO" id="GO:0046930">
    <property type="term" value="C:pore complex"/>
    <property type="evidence" value="ECO:0007669"/>
    <property type="project" value="UniProtKB-KW"/>
</dbReference>
<dbReference type="STRING" id="1035707.SAMN05216552_10249"/>
<feature type="domain" description="Porin" evidence="12">
    <location>
        <begin position="9"/>
        <end position="337"/>
    </location>
</feature>
<keyword evidence="6 11" id="KW-0732">Signal</keyword>
<organism evidence="13 14">
    <name type="scientific">Pseudoduganella namucuonensis</name>
    <dbReference type="NCBI Taxonomy" id="1035707"/>
    <lineage>
        <taxon>Bacteria</taxon>
        <taxon>Pseudomonadati</taxon>
        <taxon>Pseudomonadota</taxon>
        <taxon>Betaproteobacteria</taxon>
        <taxon>Burkholderiales</taxon>
        <taxon>Oxalobacteraceae</taxon>
        <taxon>Telluria group</taxon>
        <taxon>Pseudoduganella</taxon>
    </lineage>
</organism>
<dbReference type="InterPro" id="IPR023614">
    <property type="entry name" value="Porin_dom_sf"/>
</dbReference>
<dbReference type="EMBL" id="FPBO01000024">
    <property type="protein sequence ID" value="SFV05498.1"/>
    <property type="molecule type" value="Genomic_DNA"/>
</dbReference>
<dbReference type="PANTHER" id="PTHR34501">
    <property type="entry name" value="PROTEIN YDDL-RELATED"/>
    <property type="match status" value="1"/>
</dbReference>
<proteinExistence type="predicted"/>
<evidence type="ECO:0000256" key="5">
    <source>
        <dbReference type="ARBA" id="ARBA00022692"/>
    </source>
</evidence>
<keyword evidence="9" id="KW-0472">Membrane</keyword>
<keyword evidence="10" id="KW-0998">Cell outer membrane</keyword>
<keyword evidence="14" id="KW-1185">Reference proteome</keyword>
<dbReference type="PRINTS" id="PR00182">
    <property type="entry name" value="ECOLNEIPORIN"/>
</dbReference>
<dbReference type="PRINTS" id="PR00184">
    <property type="entry name" value="NEISSPPORIN"/>
</dbReference>
<evidence type="ECO:0000256" key="8">
    <source>
        <dbReference type="ARBA" id="ARBA00023114"/>
    </source>
</evidence>
<dbReference type="RefSeq" id="WP_093557786.1">
    <property type="nucleotide sequence ID" value="NZ_FPBO01000024.1"/>
</dbReference>
<comment type="subunit">
    <text evidence="2">Homotrimer.</text>
</comment>
<feature type="chain" id="PRO_5011671317" evidence="11">
    <location>
        <begin position="24"/>
        <end position="366"/>
    </location>
</feature>
<dbReference type="Gene3D" id="2.40.160.10">
    <property type="entry name" value="Porin"/>
    <property type="match status" value="1"/>
</dbReference>
<keyword evidence="7" id="KW-0406">Ion transport</keyword>
<feature type="signal peptide" evidence="11">
    <location>
        <begin position="1"/>
        <end position="23"/>
    </location>
</feature>
<dbReference type="InterPro" id="IPR002299">
    <property type="entry name" value="Porin_Neis"/>
</dbReference>
<dbReference type="GO" id="GO:0034220">
    <property type="term" value="P:monoatomic ion transmembrane transport"/>
    <property type="evidence" value="ECO:0007669"/>
    <property type="project" value="InterPro"/>
</dbReference>
<dbReference type="Proteomes" id="UP000199391">
    <property type="component" value="Unassembled WGS sequence"/>
</dbReference>
<sequence>MKKATLCAALATIGGLAAHPAMAQSQVTVYGILDSGLVYTNNSNAAGDSVVKVPGLTGSVPSRLGFRGAEDLGGGLQAVFVLESGVNVDTGTMGQGNRLFGRQAYVGLKSAYGTLTLGRQINMTFLAAVKSDVMGPNLFSMSSIDLYIPNARSDNAIGYLGAFNDFTVGATYSLGRDASAAGGPAATGCAGEVAGDAKACRQVTGLLGYDNKAWGVTASYDILYGNTGAAAGLTTSGSSDKRVTLNGYTMLGATKIGLGLMDRKKVAATRANDLESDMYYVGASHPLSPALTLDGQVARHDVKGSANDSTLTVVRLTYNLSKRTAVYSSLGHMRNGGLAAIALDAGGTVGAGLNQSGVSAGVRHAF</sequence>
<dbReference type="PANTHER" id="PTHR34501:SF9">
    <property type="entry name" value="MAJOR OUTER MEMBRANE PROTEIN P.IA"/>
    <property type="match status" value="1"/>
</dbReference>
<accession>A0A1I7L783</accession>
<dbReference type="InterPro" id="IPR050298">
    <property type="entry name" value="Gram-neg_bact_OMP"/>
</dbReference>
<keyword evidence="5" id="KW-0812">Transmembrane</keyword>
<evidence type="ECO:0000256" key="3">
    <source>
        <dbReference type="ARBA" id="ARBA00022448"/>
    </source>
</evidence>
<keyword evidence="8" id="KW-0626">Porin</keyword>
<keyword evidence="4" id="KW-1134">Transmembrane beta strand</keyword>
<comment type="subcellular location">
    <subcellularLocation>
        <location evidence="1">Cell outer membrane</location>
        <topology evidence="1">Multi-pass membrane protein</topology>
    </subcellularLocation>
</comment>
<gene>
    <name evidence="13" type="ORF">SAMN05216552_10249</name>
</gene>
<evidence type="ECO:0000256" key="11">
    <source>
        <dbReference type="SAM" id="SignalP"/>
    </source>
</evidence>
<dbReference type="OrthoDB" id="8679056at2"/>
<protein>
    <submittedName>
        <fullName evidence="13">Outer membrane protein (Porin)</fullName>
    </submittedName>
</protein>
<evidence type="ECO:0000256" key="6">
    <source>
        <dbReference type="ARBA" id="ARBA00022729"/>
    </source>
</evidence>
<evidence type="ECO:0000313" key="14">
    <source>
        <dbReference type="Proteomes" id="UP000199391"/>
    </source>
</evidence>
<dbReference type="SUPFAM" id="SSF56935">
    <property type="entry name" value="Porins"/>
    <property type="match status" value="1"/>
</dbReference>
<dbReference type="GO" id="GO:0015288">
    <property type="term" value="F:porin activity"/>
    <property type="evidence" value="ECO:0007669"/>
    <property type="project" value="UniProtKB-KW"/>
</dbReference>
<dbReference type="GO" id="GO:0009279">
    <property type="term" value="C:cell outer membrane"/>
    <property type="evidence" value="ECO:0007669"/>
    <property type="project" value="UniProtKB-SubCell"/>
</dbReference>
<name>A0A1I7L783_9BURK</name>
<dbReference type="InterPro" id="IPR033900">
    <property type="entry name" value="Gram_neg_porin_domain"/>
</dbReference>
<keyword evidence="3" id="KW-0813">Transport</keyword>
<dbReference type="AlphaFoldDB" id="A0A1I7L783"/>
<dbReference type="Pfam" id="PF13609">
    <property type="entry name" value="Porin_4"/>
    <property type="match status" value="1"/>
</dbReference>
<evidence type="ECO:0000259" key="12">
    <source>
        <dbReference type="Pfam" id="PF13609"/>
    </source>
</evidence>
<dbReference type="InterPro" id="IPR001702">
    <property type="entry name" value="Porin_Gram-ve"/>
</dbReference>
<evidence type="ECO:0000256" key="9">
    <source>
        <dbReference type="ARBA" id="ARBA00023136"/>
    </source>
</evidence>